<dbReference type="Proteomes" id="UP000604046">
    <property type="component" value="Unassembled WGS sequence"/>
</dbReference>
<keyword evidence="1" id="KW-0472">Membrane</keyword>
<name>A0A812L7H9_9DINO</name>
<keyword evidence="1" id="KW-1133">Transmembrane helix</keyword>
<keyword evidence="2" id="KW-0732">Signal</keyword>
<dbReference type="AlphaFoldDB" id="A0A812L7H9"/>
<evidence type="ECO:0000256" key="1">
    <source>
        <dbReference type="SAM" id="Phobius"/>
    </source>
</evidence>
<dbReference type="EMBL" id="CAJNDS010000913">
    <property type="protein sequence ID" value="CAE7240494.1"/>
    <property type="molecule type" value="Genomic_DNA"/>
</dbReference>
<evidence type="ECO:0000256" key="2">
    <source>
        <dbReference type="SAM" id="SignalP"/>
    </source>
</evidence>
<feature type="chain" id="PRO_5032677489" evidence="2">
    <location>
        <begin position="20"/>
        <end position="291"/>
    </location>
</feature>
<comment type="caution">
    <text evidence="3">The sequence shown here is derived from an EMBL/GenBank/DDBJ whole genome shotgun (WGS) entry which is preliminary data.</text>
</comment>
<keyword evidence="4" id="KW-1185">Reference proteome</keyword>
<sequence>MSRIVAALCAAFVLSSAESAPAATEEVGRDVMAKMLEPAAAAASAAAEANVDATPEKDVSASASASAPMADQVAAVVKNMDAQMAQAQALIDASMAKLDTIAAQIPTIPGQIAAAQAVNNAAQVKSLEQQGGQLAKSLCVAASEFKQGEELAKVLTTGVEHTMTHLASHVLKGAADLAPYMTQLKATAMRGEELAAKAKAVHPIAAACLPPSQRANAANAKADPASAPITKLFAARQTPGPATAFHLPSALLGAFLAFAGMAAAFAALAFRRALLRPKDDRSFELVGRDVA</sequence>
<evidence type="ECO:0000313" key="3">
    <source>
        <dbReference type="EMBL" id="CAE7240494.1"/>
    </source>
</evidence>
<reference evidence="3" key="1">
    <citation type="submission" date="2021-02" db="EMBL/GenBank/DDBJ databases">
        <authorList>
            <person name="Dougan E. K."/>
            <person name="Rhodes N."/>
            <person name="Thang M."/>
            <person name="Chan C."/>
        </authorList>
    </citation>
    <scope>NUCLEOTIDE SEQUENCE</scope>
</reference>
<proteinExistence type="predicted"/>
<feature type="signal peptide" evidence="2">
    <location>
        <begin position="1"/>
        <end position="19"/>
    </location>
</feature>
<accession>A0A812L7H9</accession>
<keyword evidence="1" id="KW-0812">Transmembrane</keyword>
<evidence type="ECO:0000313" key="4">
    <source>
        <dbReference type="Proteomes" id="UP000604046"/>
    </source>
</evidence>
<gene>
    <name evidence="3" type="ORF">SNAT2548_LOCUS10773</name>
</gene>
<organism evidence="3 4">
    <name type="scientific">Symbiodinium natans</name>
    <dbReference type="NCBI Taxonomy" id="878477"/>
    <lineage>
        <taxon>Eukaryota</taxon>
        <taxon>Sar</taxon>
        <taxon>Alveolata</taxon>
        <taxon>Dinophyceae</taxon>
        <taxon>Suessiales</taxon>
        <taxon>Symbiodiniaceae</taxon>
        <taxon>Symbiodinium</taxon>
    </lineage>
</organism>
<feature type="transmembrane region" description="Helical" evidence="1">
    <location>
        <begin position="250"/>
        <end position="270"/>
    </location>
</feature>
<protein>
    <submittedName>
        <fullName evidence="3">Uncharacterized protein</fullName>
    </submittedName>
</protein>